<evidence type="ECO:0000313" key="5">
    <source>
        <dbReference type="RefSeq" id="XP_026676433.1"/>
    </source>
</evidence>
<feature type="compositionally biased region" description="Polar residues" evidence="1">
    <location>
        <begin position="1"/>
        <end position="15"/>
    </location>
</feature>
<dbReference type="AlphaFoldDB" id="A0A1S3CVG0"/>
<evidence type="ECO:0000256" key="1">
    <source>
        <dbReference type="SAM" id="MobiDB-lite"/>
    </source>
</evidence>
<feature type="region of interest" description="Disordered" evidence="1">
    <location>
        <begin position="1"/>
        <end position="34"/>
    </location>
</feature>
<protein>
    <submittedName>
        <fullName evidence="3 4">Uncharacterized protein LOC103505287</fullName>
    </submittedName>
</protein>
<keyword evidence="2" id="KW-1185">Reference proteome</keyword>
<dbReference type="RefSeq" id="XP_008467839.1">
    <property type="nucleotide sequence ID" value="XM_008469617.3"/>
</dbReference>
<dbReference type="RefSeq" id="XP_008467838.1">
    <property type="nucleotide sequence ID" value="XM_008469616.3"/>
</dbReference>
<evidence type="ECO:0000313" key="3">
    <source>
        <dbReference type="RefSeq" id="XP_008467838.1"/>
    </source>
</evidence>
<gene>
    <name evidence="3 4 5" type="primary">LOC103505287</name>
</gene>
<dbReference type="GeneID" id="103505287"/>
<name>A0A1S3CVG0_DIACI</name>
<dbReference type="PaxDb" id="121845-A0A1S3CVG0"/>
<dbReference type="Proteomes" id="UP000079169">
    <property type="component" value="Unplaced"/>
</dbReference>
<evidence type="ECO:0000313" key="2">
    <source>
        <dbReference type="Proteomes" id="UP000079169"/>
    </source>
</evidence>
<accession>A0A1S3CVG0</accession>
<organism evidence="2 4">
    <name type="scientific">Diaphorina citri</name>
    <name type="common">Asian citrus psyllid</name>
    <dbReference type="NCBI Taxonomy" id="121845"/>
    <lineage>
        <taxon>Eukaryota</taxon>
        <taxon>Metazoa</taxon>
        <taxon>Ecdysozoa</taxon>
        <taxon>Arthropoda</taxon>
        <taxon>Hexapoda</taxon>
        <taxon>Insecta</taxon>
        <taxon>Pterygota</taxon>
        <taxon>Neoptera</taxon>
        <taxon>Paraneoptera</taxon>
        <taxon>Hemiptera</taxon>
        <taxon>Sternorrhyncha</taxon>
        <taxon>Psylloidea</taxon>
        <taxon>Psyllidae</taxon>
        <taxon>Diaphorininae</taxon>
        <taxon>Diaphorina</taxon>
    </lineage>
</organism>
<sequence>MQNESDLGSLQNESSDLVAVQSERSDLSAQSEGSYLVATQSDQAAQEGVNLIAVQSSDLVSAQEGSYLVATYEEDQRLARNNIDATETRLAALHIQQFLRATSYHEGEEEEEDEF</sequence>
<reference evidence="3 4" key="1">
    <citation type="submission" date="2025-04" db="UniProtKB">
        <authorList>
            <consortium name="RefSeq"/>
        </authorList>
    </citation>
    <scope>IDENTIFICATION</scope>
</reference>
<evidence type="ECO:0000313" key="4">
    <source>
        <dbReference type="RefSeq" id="XP_008467839.1"/>
    </source>
</evidence>
<proteinExistence type="predicted"/>
<dbReference type="RefSeq" id="XP_026676433.1">
    <property type="nucleotide sequence ID" value="XM_026820632.1"/>
</dbReference>
<dbReference type="KEGG" id="dci:103505287"/>